<dbReference type="EMBL" id="CAUYUJ010018645">
    <property type="protein sequence ID" value="CAK0885239.1"/>
    <property type="molecule type" value="Genomic_DNA"/>
</dbReference>
<dbReference type="Proteomes" id="UP001189429">
    <property type="component" value="Unassembled WGS sequence"/>
</dbReference>
<accession>A0ABN9WFT4</accession>
<feature type="signal peptide" evidence="1">
    <location>
        <begin position="1"/>
        <end position="18"/>
    </location>
</feature>
<keyword evidence="3" id="KW-1185">Reference proteome</keyword>
<comment type="caution">
    <text evidence="2">The sequence shown here is derived from an EMBL/GenBank/DDBJ whole genome shotgun (WGS) entry which is preliminary data.</text>
</comment>
<feature type="chain" id="PRO_5047199886" evidence="1">
    <location>
        <begin position="19"/>
        <end position="294"/>
    </location>
</feature>
<gene>
    <name evidence="2" type="ORF">PCOR1329_LOCUS66916</name>
</gene>
<evidence type="ECO:0000313" key="2">
    <source>
        <dbReference type="EMBL" id="CAK0885239.1"/>
    </source>
</evidence>
<evidence type="ECO:0000313" key="3">
    <source>
        <dbReference type="Proteomes" id="UP001189429"/>
    </source>
</evidence>
<proteinExistence type="predicted"/>
<reference evidence="2" key="1">
    <citation type="submission" date="2023-10" db="EMBL/GenBank/DDBJ databases">
        <authorList>
            <person name="Chen Y."/>
            <person name="Shah S."/>
            <person name="Dougan E. K."/>
            <person name="Thang M."/>
            <person name="Chan C."/>
        </authorList>
    </citation>
    <scope>NUCLEOTIDE SEQUENCE [LARGE SCALE GENOMIC DNA]</scope>
</reference>
<keyword evidence="1" id="KW-0732">Signal</keyword>
<organism evidence="2 3">
    <name type="scientific">Prorocentrum cordatum</name>
    <dbReference type="NCBI Taxonomy" id="2364126"/>
    <lineage>
        <taxon>Eukaryota</taxon>
        <taxon>Sar</taxon>
        <taxon>Alveolata</taxon>
        <taxon>Dinophyceae</taxon>
        <taxon>Prorocentrales</taxon>
        <taxon>Prorocentraceae</taxon>
        <taxon>Prorocentrum</taxon>
    </lineage>
</organism>
<sequence>MDRPPLVVLVCCWLAAGAIHIATPDVATPDVRQRIGELAARQDAALLYASLGSELAAVPAAYWGCDEKPFRMAMPAHTGTCTVTQAVVLTLKEAGINCTRNGKAHKNAGQDHDHHGIAQKVIGDVGWNKFNSSVSWVMAKDPWSRIVSATSWLNGFNASSKPDEQIRDFRKFVYAHLPANTTPSGIHVFNYLHSISEFAYAVPPGKSEEEQVVTYVGRVKDMSGSFKHICSLLGVGQESCVDPNDSRVRQHWVTHGGNVTRLSTVALFDDELRDRVAKIWAKDIERFGFVFGEL</sequence>
<protein>
    <submittedName>
        <fullName evidence="2">Uncharacterized protein</fullName>
    </submittedName>
</protein>
<evidence type="ECO:0000256" key="1">
    <source>
        <dbReference type="SAM" id="SignalP"/>
    </source>
</evidence>
<name>A0ABN9WFT4_9DINO</name>